<dbReference type="GO" id="GO:0005829">
    <property type="term" value="C:cytosol"/>
    <property type="evidence" value="ECO:0007669"/>
    <property type="project" value="TreeGrafter"/>
</dbReference>
<evidence type="ECO:0000313" key="2">
    <source>
        <dbReference type="EMBL" id="QHU20829.1"/>
    </source>
</evidence>
<dbReference type="GO" id="GO:0005634">
    <property type="term" value="C:nucleus"/>
    <property type="evidence" value="ECO:0007669"/>
    <property type="project" value="TreeGrafter"/>
</dbReference>
<dbReference type="SUPFAM" id="SSF54001">
    <property type="entry name" value="Cysteine proteinases"/>
    <property type="match status" value="1"/>
</dbReference>
<dbReference type="AlphaFoldDB" id="A0A6C0KT98"/>
<feature type="domain" description="USP" evidence="1">
    <location>
        <begin position="5"/>
        <end position="319"/>
    </location>
</feature>
<dbReference type="InterPro" id="IPR050164">
    <property type="entry name" value="Peptidase_C19"/>
</dbReference>
<dbReference type="CDD" id="cd02257">
    <property type="entry name" value="Peptidase_C19"/>
    <property type="match status" value="1"/>
</dbReference>
<dbReference type="Pfam" id="PF00443">
    <property type="entry name" value="UCH"/>
    <property type="match status" value="1"/>
</dbReference>
<organism evidence="2">
    <name type="scientific">viral metagenome</name>
    <dbReference type="NCBI Taxonomy" id="1070528"/>
    <lineage>
        <taxon>unclassified sequences</taxon>
        <taxon>metagenomes</taxon>
        <taxon>organismal metagenomes</taxon>
    </lineage>
</organism>
<accession>A0A6C0KT98</accession>
<dbReference type="Gene3D" id="3.90.70.10">
    <property type="entry name" value="Cysteine proteinases"/>
    <property type="match status" value="1"/>
</dbReference>
<sequence>MTAVGGLQNLGNTCAVNSLIQCIYGTPLLRNLLIKPEKETNGDTSITTQLHDICSKLSEGNSISPKAFVHRLFQLFHFILTPGEQFDIGELWLLLGDKVSEEFNSDLPAIIPETANVVDLQVLKLNNNKSSKWQTAIQGINICITKCNTCNVDVINTDIFIILTLDLSTHTEILDMILSFFKLEELSEWTCDSCKNKGCKKQYQVYKLPDILVILIKRFNNNFQKLENPVNILEELNITHNNIENKYKLKSIGNHFGGYQGGHYTACSLHTTQTMQTTQTNDNSHEQWRHIDDMSIQLINIDDIINNNRYAYILFYERV</sequence>
<name>A0A6C0KT98_9ZZZZ</name>
<dbReference type="PANTHER" id="PTHR24006">
    <property type="entry name" value="UBIQUITIN CARBOXYL-TERMINAL HYDROLASE"/>
    <property type="match status" value="1"/>
</dbReference>
<dbReference type="PROSITE" id="PS50235">
    <property type="entry name" value="USP_3"/>
    <property type="match status" value="1"/>
</dbReference>
<proteinExistence type="predicted"/>
<dbReference type="InterPro" id="IPR028889">
    <property type="entry name" value="USP"/>
</dbReference>
<dbReference type="PROSITE" id="PS00973">
    <property type="entry name" value="USP_2"/>
    <property type="match status" value="1"/>
</dbReference>
<dbReference type="GO" id="GO:0016579">
    <property type="term" value="P:protein deubiquitination"/>
    <property type="evidence" value="ECO:0007669"/>
    <property type="project" value="InterPro"/>
</dbReference>
<dbReference type="EMBL" id="MN740975">
    <property type="protein sequence ID" value="QHU20829.1"/>
    <property type="molecule type" value="Genomic_DNA"/>
</dbReference>
<reference evidence="2" key="1">
    <citation type="journal article" date="2020" name="Nature">
        <title>Giant virus diversity and host interactions through global metagenomics.</title>
        <authorList>
            <person name="Schulz F."/>
            <person name="Roux S."/>
            <person name="Paez-Espino D."/>
            <person name="Jungbluth S."/>
            <person name="Walsh D.A."/>
            <person name="Denef V.J."/>
            <person name="McMahon K.D."/>
            <person name="Konstantinidis K.T."/>
            <person name="Eloe-Fadrosh E.A."/>
            <person name="Kyrpides N.C."/>
            <person name="Woyke T."/>
        </authorList>
    </citation>
    <scope>NUCLEOTIDE SEQUENCE</scope>
    <source>
        <strain evidence="2">GVMAG-S-3300013094-100</strain>
    </source>
</reference>
<protein>
    <recommendedName>
        <fullName evidence="1">USP domain-containing protein</fullName>
    </recommendedName>
</protein>
<evidence type="ECO:0000259" key="1">
    <source>
        <dbReference type="PROSITE" id="PS50235"/>
    </source>
</evidence>
<dbReference type="InterPro" id="IPR038765">
    <property type="entry name" value="Papain-like_cys_pep_sf"/>
</dbReference>
<dbReference type="InterPro" id="IPR018200">
    <property type="entry name" value="USP_CS"/>
</dbReference>
<dbReference type="GO" id="GO:0004843">
    <property type="term" value="F:cysteine-type deubiquitinase activity"/>
    <property type="evidence" value="ECO:0007669"/>
    <property type="project" value="InterPro"/>
</dbReference>
<dbReference type="InterPro" id="IPR001394">
    <property type="entry name" value="Peptidase_C19_UCH"/>
</dbReference>